<protein>
    <submittedName>
        <fullName evidence="2">Putative secreted protein</fullName>
    </submittedName>
</protein>
<dbReference type="EMBL" id="GEGO01007017">
    <property type="protein sequence ID" value="JAR88387.1"/>
    <property type="molecule type" value="Transcribed_RNA"/>
</dbReference>
<feature type="chain" id="PRO_5007541954" evidence="1">
    <location>
        <begin position="17"/>
        <end position="119"/>
    </location>
</feature>
<dbReference type="AlphaFoldDB" id="A0A147BC81"/>
<feature type="signal peptide" evidence="1">
    <location>
        <begin position="1"/>
        <end position="16"/>
    </location>
</feature>
<name>A0A147BC81_IXORI</name>
<evidence type="ECO:0000313" key="2">
    <source>
        <dbReference type="EMBL" id="JAR88387.1"/>
    </source>
</evidence>
<sequence>MSCLVILGKGAAVAAAVVVVAGELTSVVANYATGTHGWPGTCFKSETSIDELSTHRSEWGTRFSRSEFVRCPVATKWRILQVPWLQARPLRTIGLLCRSDLDRAPPKPLLSPLRIVFHP</sequence>
<organism evidence="2">
    <name type="scientific">Ixodes ricinus</name>
    <name type="common">Common tick</name>
    <name type="synonym">Acarus ricinus</name>
    <dbReference type="NCBI Taxonomy" id="34613"/>
    <lineage>
        <taxon>Eukaryota</taxon>
        <taxon>Metazoa</taxon>
        <taxon>Ecdysozoa</taxon>
        <taxon>Arthropoda</taxon>
        <taxon>Chelicerata</taxon>
        <taxon>Arachnida</taxon>
        <taxon>Acari</taxon>
        <taxon>Parasitiformes</taxon>
        <taxon>Ixodida</taxon>
        <taxon>Ixodoidea</taxon>
        <taxon>Ixodidae</taxon>
        <taxon>Ixodinae</taxon>
        <taxon>Ixodes</taxon>
    </lineage>
</organism>
<reference evidence="2" key="1">
    <citation type="journal article" date="2018" name="PLoS Negl. Trop. Dis.">
        <title>Sialome diversity of ticks revealed by RNAseq of single tick salivary glands.</title>
        <authorList>
            <person name="Perner J."/>
            <person name="Kropackova S."/>
            <person name="Kopacek P."/>
            <person name="Ribeiro J.M."/>
        </authorList>
    </citation>
    <scope>NUCLEOTIDE SEQUENCE</scope>
    <source>
        <strain evidence="2">Siblings of single egg batch collected in Ceske Budejovice</strain>
        <tissue evidence="2">Salivary glands</tissue>
    </source>
</reference>
<keyword evidence="1" id="KW-0732">Signal</keyword>
<accession>A0A147BC81</accession>
<evidence type="ECO:0000256" key="1">
    <source>
        <dbReference type="SAM" id="SignalP"/>
    </source>
</evidence>
<proteinExistence type="predicted"/>